<proteinExistence type="predicted"/>
<evidence type="ECO:0000313" key="7">
    <source>
        <dbReference type="Proteomes" id="UP000275256"/>
    </source>
</evidence>
<dbReference type="PANTHER" id="PTHR30136:SF24">
    <property type="entry name" value="HTH-TYPE TRANSCRIPTIONAL REPRESSOR ALLR"/>
    <property type="match status" value="1"/>
</dbReference>
<feature type="domain" description="IclR-ED" evidence="5">
    <location>
        <begin position="71"/>
        <end position="254"/>
    </location>
</feature>
<evidence type="ECO:0000313" key="6">
    <source>
        <dbReference type="EMBL" id="RMB62499.1"/>
    </source>
</evidence>
<dbReference type="PANTHER" id="PTHR30136">
    <property type="entry name" value="HELIX-TURN-HELIX TRANSCRIPTIONAL REGULATOR, ICLR FAMILY"/>
    <property type="match status" value="1"/>
</dbReference>
<keyword evidence="3" id="KW-0804">Transcription</keyword>
<dbReference type="OrthoDB" id="8479143at2"/>
<organism evidence="6 7">
    <name type="scientific">Tessaracoccus antarcticus</name>
    <dbReference type="NCBI Taxonomy" id="2479848"/>
    <lineage>
        <taxon>Bacteria</taxon>
        <taxon>Bacillati</taxon>
        <taxon>Actinomycetota</taxon>
        <taxon>Actinomycetes</taxon>
        <taxon>Propionibacteriales</taxon>
        <taxon>Propionibacteriaceae</taxon>
        <taxon>Tessaracoccus</taxon>
    </lineage>
</organism>
<name>A0A3M0GMS6_9ACTN</name>
<keyword evidence="1" id="KW-0805">Transcription regulation</keyword>
<dbReference type="Pfam" id="PF09339">
    <property type="entry name" value="HTH_IclR"/>
    <property type="match status" value="1"/>
</dbReference>
<dbReference type="SMART" id="SM00346">
    <property type="entry name" value="HTH_ICLR"/>
    <property type="match status" value="1"/>
</dbReference>
<dbReference type="InterPro" id="IPR014757">
    <property type="entry name" value="Tscrpt_reg_IclR_C"/>
</dbReference>
<keyword evidence="7" id="KW-1185">Reference proteome</keyword>
<dbReference type="EMBL" id="REFW01000001">
    <property type="protein sequence ID" value="RMB62499.1"/>
    <property type="molecule type" value="Genomic_DNA"/>
</dbReference>
<dbReference type="InterPro" id="IPR050707">
    <property type="entry name" value="HTH_MetabolicPath_Reg"/>
</dbReference>
<evidence type="ECO:0000259" key="4">
    <source>
        <dbReference type="PROSITE" id="PS51077"/>
    </source>
</evidence>
<dbReference type="InterPro" id="IPR036388">
    <property type="entry name" value="WH-like_DNA-bd_sf"/>
</dbReference>
<dbReference type="InterPro" id="IPR036390">
    <property type="entry name" value="WH_DNA-bd_sf"/>
</dbReference>
<dbReference type="Proteomes" id="UP000275256">
    <property type="component" value="Unassembled WGS sequence"/>
</dbReference>
<dbReference type="AlphaFoldDB" id="A0A3M0GMS6"/>
<evidence type="ECO:0000256" key="2">
    <source>
        <dbReference type="ARBA" id="ARBA00023125"/>
    </source>
</evidence>
<dbReference type="SUPFAM" id="SSF55781">
    <property type="entry name" value="GAF domain-like"/>
    <property type="match status" value="1"/>
</dbReference>
<accession>A0A3M0GMS6</accession>
<dbReference type="InterPro" id="IPR029016">
    <property type="entry name" value="GAF-like_dom_sf"/>
</dbReference>
<protein>
    <submittedName>
        <fullName evidence="6">IclR family transcriptional regulator</fullName>
    </submittedName>
</protein>
<feature type="domain" description="HTH iclR-type" evidence="4">
    <location>
        <begin position="12"/>
        <end position="70"/>
    </location>
</feature>
<dbReference type="SUPFAM" id="SSF46785">
    <property type="entry name" value="Winged helix' DNA-binding domain"/>
    <property type="match status" value="1"/>
</dbReference>
<dbReference type="InterPro" id="IPR005471">
    <property type="entry name" value="Tscrpt_reg_IclR_N"/>
</dbReference>
<evidence type="ECO:0000259" key="5">
    <source>
        <dbReference type="PROSITE" id="PS51078"/>
    </source>
</evidence>
<reference evidence="6 7" key="1">
    <citation type="submission" date="2018-10" db="EMBL/GenBank/DDBJ databases">
        <title>Tessaracoccus antarcticuss sp. nov., isolated from sediment.</title>
        <authorList>
            <person name="Zhou L.Y."/>
            <person name="Du Z.J."/>
        </authorList>
    </citation>
    <scope>NUCLEOTIDE SEQUENCE [LARGE SCALE GENOMIC DNA]</scope>
    <source>
        <strain evidence="6 7">JDX10</strain>
    </source>
</reference>
<keyword evidence="2" id="KW-0238">DNA-binding</keyword>
<dbReference type="Gene3D" id="1.10.10.10">
    <property type="entry name" value="Winged helix-like DNA-binding domain superfamily/Winged helix DNA-binding domain"/>
    <property type="match status" value="1"/>
</dbReference>
<dbReference type="PROSITE" id="PS51077">
    <property type="entry name" value="HTH_ICLR"/>
    <property type="match status" value="1"/>
</dbReference>
<dbReference type="GO" id="GO:0003700">
    <property type="term" value="F:DNA-binding transcription factor activity"/>
    <property type="evidence" value="ECO:0007669"/>
    <property type="project" value="TreeGrafter"/>
</dbReference>
<gene>
    <name evidence="6" type="ORF">EAX62_06040</name>
</gene>
<dbReference type="Pfam" id="PF01614">
    <property type="entry name" value="IclR_C"/>
    <property type="match status" value="1"/>
</dbReference>
<dbReference type="GO" id="GO:0045892">
    <property type="term" value="P:negative regulation of DNA-templated transcription"/>
    <property type="evidence" value="ECO:0007669"/>
    <property type="project" value="TreeGrafter"/>
</dbReference>
<evidence type="ECO:0000256" key="1">
    <source>
        <dbReference type="ARBA" id="ARBA00023015"/>
    </source>
</evidence>
<sequence>MQGAPFRVAPSANASEKTLLVLEAALNHARFTDVVEATGLAKATTHRILATLVESRFVAVAADGSYLPGPKILSMAGRALARIDISAIAQPFVDALVQKVHCTVHVGVANGEEIIYLIRSDSDKPYQMPSRVGHSIPMHSSGIGKVVLSGYTDDELERFVARAGLPRRTDHTITSIQGLRDELVTVRRKGYALDNEENVMGVGCVAAPVRDHTGTIKYGLSISTITVEHTMEQVEAMSVLAIATADKISAALGHLT</sequence>
<comment type="caution">
    <text evidence="6">The sequence shown here is derived from an EMBL/GenBank/DDBJ whole genome shotgun (WGS) entry which is preliminary data.</text>
</comment>
<dbReference type="GO" id="GO:0003677">
    <property type="term" value="F:DNA binding"/>
    <property type="evidence" value="ECO:0007669"/>
    <property type="project" value="UniProtKB-KW"/>
</dbReference>
<evidence type="ECO:0000256" key="3">
    <source>
        <dbReference type="ARBA" id="ARBA00023163"/>
    </source>
</evidence>
<dbReference type="Gene3D" id="3.30.450.40">
    <property type="match status" value="1"/>
</dbReference>
<dbReference type="PROSITE" id="PS51078">
    <property type="entry name" value="ICLR_ED"/>
    <property type="match status" value="1"/>
</dbReference>